<evidence type="ECO:0000313" key="1">
    <source>
        <dbReference type="EMBL" id="EJC80800.1"/>
    </source>
</evidence>
<reference evidence="1 2" key="1">
    <citation type="submission" date="2012-02" db="EMBL/GenBank/DDBJ databases">
        <title>Improved High-Quality Draft Sequence of Rhizobium leguminosarum bv. trifolii WSM2297.</title>
        <authorList>
            <consortium name="US DOE Joint Genome Institute"/>
            <person name="Lucas S."/>
            <person name="Han J."/>
            <person name="Lapidus A."/>
            <person name="Cheng J.-F."/>
            <person name="Goodwin L."/>
            <person name="Pitluck S."/>
            <person name="Peters L."/>
            <person name="Ovchinnikova G."/>
            <person name="Zhang X."/>
            <person name="Detter J.C."/>
            <person name="Han C."/>
            <person name="Tapia R."/>
            <person name="Land M."/>
            <person name="Hauser L."/>
            <person name="Kyrpides N."/>
            <person name="Ivanova N."/>
            <person name="Pagani I."/>
            <person name="Brau L."/>
            <person name="Yates R."/>
            <person name="O'Hara G."/>
            <person name="Rui T."/>
            <person name="Howieson J."/>
            <person name="Reeve W."/>
            <person name="Woyke T."/>
        </authorList>
    </citation>
    <scope>NUCLEOTIDE SEQUENCE [LARGE SCALE GENOMIC DNA]</scope>
    <source>
        <strain evidence="1 2">WSM2297</strain>
    </source>
</reference>
<sequence>MSLANRAKEDSKWLMLQSWKLDKLLRLKWRRFALLSG</sequence>
<proteinExistence type="predicted"/>
<dbReference type="Proteomes" id="UP000005732">
    <property type="component" value="Unassembled WGS sequence"/>
</dbReference>
<accession>J0CML8</accession>
<protein>
    <submittedName>
        <fullName evidence="1">Uncharacterized protein</fullName>
    </submittedName>
</protein>
<dbReference type="AlphaFoldDB" id="J0CML8"/>
<gene>
    <name evidence="1" type="ORF">Rleg4DRAFT_2461</name>
</gene>
<dbReference type="EMBL" id="JH719395">
    <property type="protein sequence ID" value="EJC80800.1"/>
    <property type="molecule type" value="Genomic_DNA"/>
</dbReference>
<evidence type="ECO:0000313" key="2">
    <source>
        <dbReference type="Proteomes" id="UP000005732"/>
    </source>
</evidence>
<dbReference type="HOGENOM" id="CLU_3347757_0_0_5"/>
<organism evidence="1 2">
    <name type="scientific">Rhizobium leguminosarum bv. trifolii WSM2297</name>
    <dbReference type="NCBI Taxonomy" id="754762"/>
    <lineage>
        <taxon>Bacteria</taxon>
        <taxon>Pseudomonadati</taxon>
        <taxon>Pseudomonadota</taxon>
        <taxon>Alphaproteobacteria</taxon>
        <taxon>Hyphomicrobiales</taxon>
        <taxon>Rhizobiaceae</taxon>
        <taxon>Rhizobium/Agrobacterium group</taxon>
        <taxon>Rhizobium</taxon>
    </lineage>
</organism>
<name>J0CML8_RHILT</name>